<dbReference type="InterPro" id="IPR036510">
    <property type="entry name" value="Ribosomal_bS20_sf"/>
</dbReference>
<dbReference type="PANTHER" id="PTHR33398">
    <property type="entry name" value="30S RIBOSOMAL PROTEIN S20"/>
    <property type="match status" value="1"/>
</dbReference>
<keyword evidence="2" id="KW-0699">rRNA-binding</keyword>
<dbReference type="GO" id="GO:0003735">
    <property type="term" value="F:structural constituent of ribosome"/>
    <property type="evidence" value="ECO:0007669"/>
    <property type="project" value="InterPro"/>
</dbReference>
<feature type="compositionally biased region" description="Basic and acidic residues" evidence="6">
    <location>
        <begin position="12"/>
        <end position="22"/>
    </location>
</feature>
<evidence type="ECO:0000256" key="2">
    <source>
        <dbReference type="ARBA" id="ARBA00022730"/>
    </source>
</evidence>
<evidence type="ECO:0000256" key="5">
    <source>
        <dbReference type="ARBA" id="ARBA00023274"/>
    </source>
</evidence>
<dbReference type="GO" id="GO:0006412">
    <property type="term" value="P:translation"/>
    <property type="evidence" value="ECO:0007669"/>
    <property type="project" value="InterPro"/>
</dbReference>
<gene>
    <name evidence="7" type="ORF">METZ01_LOCUS268144</name>
</gene>
<dbReference type="AlphaFoldDB" id="A0A382JT63"/>
<protein>
    <recommendedName>
        <fullName evidence="8">Ribosomal protein S20</fullName>
    </recommendedName>
</protein>
<comment type="similarity">
    <text evidence="1">Belongs to the bacterial ribosomal protein bS20 family.</text>
</comment>
<proteinExistence type="inferred from homology"/>
<dbReference type="EMBL" id="UINC01076276">
    <property type="protein sequence ID" value="SVC15290.1"/>
    <property type="molecule type" value="Genomic_DNA"/>
</dbReference>
<keyword evidence="3" id="KW-0694">RNA-binding</keyword>
<evidence type="ECO:0000313" key="7">
    <source>
        <dbReference type="EMBL" id="SVC15290.1"/>
    </source>
</evidence>
<dbReference type="HAMAP" id="MF_00500">
    <property type="entry name" value="Ribosomal_bS20"/>
    <property type="match status" value="1"/>
</dbReference>
<keyword evidence="4" id="KW-0689">Ribosomal protein</keyword>
<reference evidence="7" key="1">
    <citation type="submission" date="2018-05" db="EMBL/GenBank/DDBJ databases">
        <authorList>
            <person name="Lanie J.A."/>
            <person name="Ng W.-L."/>
            <person name="Kazmierczak K.M."/>
            <person name="Andrzejewski T.M."/>
            <person name="Davidsen T.M."/>
            <person name="Wayne K.J."/>
            <person name="Tettelin H."/>
            <person name="Glass J.I."/>
            <person name="Rusch D."/>
            <person name="Podicherti R."/>
            <person name="Tsui H.-C.T."/>
            <person name="Winkler M.E."/>
        </authorList>
    </citation>
    <scope>NUCLEOTIDE SEQUENCE</scope>
</reference>
<dbReference type="Gene3D" id="1.20.58.110">
    <property type="entry name" value="Ribosomal protein S20"/>
    <property type="match status" value="1"/>
</dbReference>
<evidence type="ECO:0000256" key="1">
    <source>
        <dbReference type="ARBA" id="ARBA00007634"/>
    </source>
</evidence>
<evidence type="ECO:0000256" key="4">
    <source>
        <dbReference type="ARBA" id="ARBA00022980"/>
    </source>
</evidence>
<keyword evidence="5" id="KW-0687">Ribonucleoprotein</keyword>
<dbReference type="NCBIfam" id="TIGR00029">
    <property type="entry name" value="S20"/>
    <property type="match status" value="1"/>
</dbReference>
<feature type="non-terminal residue" evidence="7">
    <location>
        <position position="1"/>
    </location>
</feature>
<accession>A0A382JT63</accession>
<name>A0A382JT63_9ZZZZ</name>
<dbReference type="SUPFAM" id="SSF46992">
    <property type="entry name" value="Ribosomal protein S20"/>
    <property type="match status" value="1"/>
</dbReference>
<dbReference type="GO" id="GO:0015935">
    <property type="term" value="C:small ribosomal subunit"/>
    <property type="evidence" value="ECO:0007669"/>
    <property type="project" value="TreeGrafter"/>
</dbReference>
<feature type="region of interest" description="Disordered" evidence="6">
    <location>
        <begin position="1"/>
        <end position="22"/>
    </location>
</feature>
<evidence type="ECO:0000256" key="3">
    <source>
        <dbReference type="ARBA" id="ARBA00022884"/>
    </source>
</evidence>
<organism evidence="7">
    <name type="scientific">marine metagenome</name>
    <dbReference type="NCBI Taxonomy" id="408172"/>
    <lineage>
        <taxon>unclassified sequences</taxon>
        <taxon>metagenomes</taxon>
        <taxon>ecological metagenomes</taxon>
    </lineage>
</organism>
<dbReference type="GO" id="GO:0070181">
    <property type="term" value="F:small ribosomal subunit rRNA binding"/>
    <property type="evidence" value="ECO:0007669"/>
    <property type="project" value="TreeGrafter"/>
</dbReference>
<dbReference type="PANTHER" id="PTHR33398:SF1">
    <property type="entry name" value="SMALL RIBOSOMAL SUBUNIT PROTEIN BS20C"/>
    <property type="match status" value="1"/>
</dbReference>
<dbReference type="Pfam" id="PF01649">
    <property type="entry name" value="Ribosomal_S20p"/>
    <property type="match status" value="1"/>
</dbReference>
<sequence>VANIKSAIKRNRQNEVRRLRNRSVRSEMRTLVKTAQDTGTAENTAVAIKKIDRAVSKGIIHANKASREKSRLQKNLNNNG</sequence>
<evidence type="ECO:0000256" key="6">
    <source>
        <dbReference type="SAM" id="MobiDB-lite"/>
    </source>
</evidence>
<evidence type="ECO:0008006" key="8">
    <source>
        <dbReference type="Google" id="ProtNLM"/>
    </source>
</evidence>
<dbReference type="InterPro" id="IPR002583">
    <property type="entry name" value="Ribosomal_bS20"/>
</dbReference>
<dbReference type="GO" id="GO:0005829">
    <property type="term" value="C:cytosol"/>
    <property type="evidence" value="ECO:0007669"/>
    <property type="project" value="TreeGrafter"/>
</dbReference>